<reference evidence="3 4" key="1">
    <citation type="journal article" date="2016" name="Front. Microbiol.">
        <title>Genomic Resource of Rice Seed Associated Bacteria.</title>
        <authorList>
            <person name="Midha S."/>
            <person name="Bansal K."/>
            <person name="Sharma S."/>
            <person name="Kumar N."/>
            <person name="Patil P.P."/>
            <person name="Chaudhry V."/>
            <person name="Patil P.B."/>
        </authorList>
    </citation>
    <scope>NUCLEOTIDE SEQUENCE [LARGE SCALE GENOMIC DNA]</scope>
    <source>
        <strain evidence="3 4">NS355</strain>
    </source>
</reference>
<feature type="compositionally biased region" description="Basic and acidic residues" evidence="1">
    <location>
        <begin position="30"/>
        <end position="47"/>
    </location>
</feature>
<keyword evidence="2" id="KW-1133">Transmembrane helix</keyword>
<feature type="transmembrane region" description="Helical" evidence="2">
    <location>
        <begin position="78"/>
        <end position="101"/>
    </location>
</feature>
<proteinExistence type="predicted"/>
<dbReference type="Proteomes" id="UP000073923">
    <property type="component" value="Unassembled WGS sequence"/>
</dbReference>
<evidence type="ECO:0000256" key="1">
    <source>
        <dbReference type="SAM" id="MobiDB-lite"/>
    </source>
</evidence>
<keyword evidence="2" id="KW-0472">Membrane</keyword>
<organism evidence="3 4">
    <name type="scientific">Sphingomonas yabuuchiae</name>
    <dbReference type="NCBI Taxonomy" id="172044"/>
    <lineage>
        <taxon>Bacteria</taxon>
        <taxon>Pseudomonadati</taxon>
        <taxon>Pseudomonadota</taxon>
        <taxon>Alphaproteobacteria</taxon>
        <taxon>Sphingomonadales</taxon>
        <taxon>Sphingomonadaceae</taxon>
        <taxon>Sphingomonas</taxon>
    </lineage>
</organism>
<dbReference type="PATRIC" id="fig|172044.3.peg.2763"/>
<evidence type="ECO:0000313" key="3">
    <source>
        <dbReference type="EMBL" id="KTW01069.1"/>
    </source>
</evidence>
<accession>A0A147IZ21</accession>
<feature type="region of interest" description="Disordered" evidence="1">
    <location>
        <begin position="1"/>
        <end position="47"/>
    </location>
</feature>
<keyword evidence="2" id="KW-0812">Transmembrane</keyword>
<gene>
    <name evidence="3" type="ORF">NS355_02475</name>
</gene>
<sequence>METAMRIPPQHHDGVGTNASLHRFLISPGHDGRPAADPDHQSRATHDLASRVRRLRDRRIAPPSVGIEIDEGHRVMRAILVVAAVSLLMWIGSGIIAAHLAGRI</sequence>
<name>A0A147IZ21_9SPHN</name>
<evidence type="ECO:0000313" key="4">
    <source>
        <dbReference type="Proteomes" id="UP000073923"/>
    </source>
</evidence>
<evidence type="ECO:0000256" key="2">
    <source>
        <dbReference type="SAM" id="Phobius"/>
    </source>
</evidence>
<protein>
    <submittedName>
        <fullName evidence="3">Uncharacterized protein</fullName>
    </submittedName>
</protein>
<dbReference type="AlphaFoldDB" id="A0A147IZ21"/>
<comment type="caution">
    <text evidence="3">The sequence shown here is derived from an EMBL/GenBank/DDBJ whole genome shotgun (WGS) entry which is preliminary data.</text>
</comment>
<dbReference type="EMBL" id="LDTF01000007">
    <property type="protein sequence ID" value="KTW01069.1"/>
    <property type="molecule type" value="Genomic_DNA"/>
</dbReference>